<dbReference type="AlphaFoldDB" id="B6XTP1"/>
<protein>
    <submittedName>
        <fullName evidence="1">Uncharacterized protein</fullName>
    </submittedName>
</protein>
<sequence>MTLFKSNPVSPTVTPENIRFSRGFNYTVENNPHTNAYKRRDTSMPDSHEFALVEGSDRVRHVVHRFSPLAARNSQSSSSMSFIRFSMW</sequence>
<organism evidence="1 2">
    <name type="scientific">Bifidobacterium catenulatum DSM 16992 = JCM 1194 = LMG 11043</name>
    <dbReference type="NCBI Taxonomy" id="566552"/>
    <lineage>
        <taxon>Bacteria</taxon>
        <taxon>Bacillati</taxon>
        <taxon>Actinomycetota</taxon>
        <taxon>Actinomycetes</taxon>
        <taxon>Bifidobacteriales</taxon>
        <taxon>Bifidobacteriaceae</taxon>
        <taxon>Bifidobacterium</taxon>
    </lineage>
</organism>
<evidence type="ECO:0000313" key="1">
    <source>
        <dbReference type="EMBL" id="EEB22040.1"/>
    </source>
</evidence>
<reference evidence="1 2" key="1">
    <citation type="submission" date="2008-10" db="EMBL/GenBank/DDBJ databases">
        <title>Draft genome sequence of Bifidobacterium catenulatum (DSM 16992).</title>
        <authorList>
            <person name="Sudarsanam P."/>
            <person name="Ley R."/>
            <person name="Guruge J."/>
            <person name="Turnbaugh P.J."/>
            <person name="Mahowald M."/>
            <person name="Liep D."/>
            <person name="Gordon J."/>
        </authorList>
    </citation>
    <scope>NUCLEOTIDE SEQUENCE [LARGE SCALE GENOMIC DNA]</scope>
    <source>
        <strain evidence="1 2">DSM 16992</strain>
    </source>
</reference>
<evidence type="ECO:0000313" key="2">
    <source>
        <dbReference type="Proteomes" id="UP000003882"/>
    </source>
</evidence>
<comment type="caution">
    <text evidence="1">The sequence shown here is derived from an EMBL/GenBank/DDBJ whole genome shotgun (WGS) entry which is preliminary data.</text>
</comment>
<dbReference type="EMBL" id="ABXY01000011">
    <property type="protein sequence ID" value="EEB22040.1"/>
    <property type="molecule type" value="Genomic_DNA"/>
</dbReference>
<gene>
    <name evidence="1" type="ORF">BIFCAT_01011</name>
</gene>
<dbReference type="Proteomes" id="UP000003882">
    <property type="component" value="Unassembled WGS sequence"/>
</dbReference>
<accession>B6XTP1</accession>
<reference evidence="1 2" key="2">
    <citation type="submission" date="2008-10" db="EMBL/GenBank/DDBJ databases">
        <authorList>
            <person name="Fulton L."/>
            <person name="Clifton S."/>
            <person name="Fulton B."/>
            <person name="Xu J."/>
            <person name="Minx P."/>
            <person name="Pepin K.H."/>
            <person name="Johnson M."/>
            <person name="Bhonagiri V."/>
            <person name="Nash W.E."/>
            <person name="Mardis E.R."/>
            <person name="Wilson R.K."/>
        </authorList>
    </citation>
    <scope>NUCLEOTIDE SEQUENCE [LARGE SCALE GENOMIC DNA]</scope>
    <source>
        <strain evidence="1 2">DSM 16992</strain>
    </source>
</reference>
<name>B6XTP1_9BIFI</name>
<proteinExistence type="predicted"/>